<dbReference type="SUPFAM" id="SSF51735">
    <property type="entry name" value="NAD(P)-binding Rossmann-fold domains"/>
    <property type="match status" value="1"/>
</dbReference>
<dbReference type="Gene3D" id="3.40.50.720">
    <property type="entry name" value="NAD(P)-binding Rossmann-like Domain"/>
    <property type="match status" value="1"/>
</dbReference>
<organism evidence="2 3">
    <name type="scientific">Punctularia strigosozonata (strain HHB-11173)</name>
    <name type="common">White-rot fungus</name>
    <dbReference type="NCBI Taxonomy" id="741275"/>
    <lineage>
        <taxon>Eukaryota</taxon>
        <taxon>Fungi</taxon>
        <taxon>Dikarya</taxon>
        <taxon>Basidiomycota</taxon>
        <taxon>Agaricomycotina</taxon>
        <taxon>Agaricomycetes</taxon>
        <taxon>Corticiales</taxon>
        <taxon>Punctulariaceae</taxon>
        <taxon>Punctularia</taxon>
    </lineage>
</organism>
<dbReference type="AlphaFoldDB" id="R7S3B1"/>
<keyword evidence="3" id="KW-1185">Reference proteome</keyword>
<dbReference type="Proteomes" id="UP000054196">
    <property type="component" value="Unassembled WGS sequence"/>
</dbReference>
<dbReference type="OrthoDB" id="542013at2759"/>
<dbReference type="InterPro" id="IPR002347">
    <property type="entry name" value="SDR_fam"/>
</dbReference>
<evidence type="ECO:0000313" key="2">
    <source>
        <dbReference type="EMBL" id="EIN04262.1"/>
    </source>
</evidence>
<keyword evidence="1" id="KW-0560">Oxidoreductase</keyword>
<accession>R7S3B1</accession>
<dbReference type="Pfam" id="PF00106">
    <property type="entry name" value="adh_short"/>
    <property type="match status" value="1"/>
</dbReference>
<dbReference type="eggNOG" id="KOG1208">
    <property type="taxonomic scope" value="Eukaryota"/>
</dbReference>
<evidence type="ECO:0000256" key="1">
    <source>
        <dbReference type="ARBA" id="ARBA00023002"/>
    </source>
</evidence>
<dbReference type="PANTHER" id="PTHR43157:SF31">
    <property type="entry name" value="PHOSPHATIDYLINOSITOL-GLYCAN BIOSYNTHESIS CLASS F PROTEIN"/>
    <property type="match status" value="1"/>
</dbReference>
<dbReference type="EMBL" id="JH687555">
    <property type="protein sequence ID" value="EIN04262.1"/>
    <property type="molecule type" value="Genomic_DNA"/>
</dbReference>
<reference evidence="3" key="1">
    <citation type="journal article" date="2012" name="Science">
        <title>The Paleozoic origin of enzymatic lignin decomposition reconstructed from 31 fungal genomes.</title>
        <authorList>
            <person name="Floudas D."/>
            <person name="Binder M."/>
            <person name="Riley R."/>
            <person name="Barry K."/>
            <person name="Blanchette R.A."/>
            <person name="Henrissat B."/>
            <person name="Martinez A.T."/>
            <person name="Otillar R."/>
            <person name="Spatafora J.W."/>
            <person name="Yadav J.S."/>
            <person name="Aerts A."/>
            <person name="Benoit I."/>
            <person name="Boyd A."/>
            <person name="Carlson A."/>
            <person name="Copeland A."/>
            <person name="Coutinho P.M."/>
            <person name="de Vries R.P."/>
            <person name="Ferreira P."/>
            <person name="Findley K."/>
            <person name="Foster B."/>
            <person name="Gaskell J."/>
            <person name="Glotzer D."/>
            <person name="Gorecki P."/>
            <person name="Heitman J."/>
            <person name="Hesse C."/>
            <person name="Hori C."/>
            <person name="Igarashi K."/>
            <person name="Jurgens J.A."/>
            <person name="Kallen N."/>
            <person name="Kersten P."/>
            <person name="Kohler A."/>
            <person name="Kuees U."/>
            <person name="Kumar T.K.A."/>
            <person name="Kuo A."/>
            <person name="LaButti K."/>
            <person name="Larrondo L.F."/>
            <person name="Lindquist E."/>
            <person name="Ling A."/>
            <person name="Lombard V."/>
            <person name="Lucas S."/>
            <person name="Lundell T."/>
            <person name="Martin R."/>
            <person name="McLaughlin D.J."/>
            <person name="Morgenstern I."/>
            <person name="Morin E."/>
            <person name="Murat C."/>
            <person name="Nagy L.G."/>
            <person name="Nolan M."/>
            <person name="Ohm R.A."/>
            <person name="Patyshakuliyeva A."/>
            <person name="Rokas A."/>
            <person name="Ruiz-Duenas F.J."/>
            <person name="Sabat G."/>
            <person name="Salamov A."/>
            <person name="Samejima M."/>
            <person name="Schmutz J."/>
            <person name="Slot J.C."/>
            <person name="St John F."/>
            <person name="Stenlid J."/>
            <person name="Sun H."/>
            <person name="Sun S."/>
            <person name="Syed K."/>
            <person name="Tsang A."/>
            <person name="Wiebenga A."/>
            <person name="Young D."/>
            <person name="Pisabarro A."/>
            <person name="Eastwood D.C."/>
            <person name="Martin F."/>
            <person name="Cullen D."/>
            <person name="Grigoriev I.V."/>
            <person name="Hibbett D.S."/>
        </authorList>
    </citation>
    <scope>NUCLEOTIDE SEQUENCE [LARGE SCALE GENOMIC DNA]</scope>
    <source>
        <strain evidence="3">HHB-11173 SS5</strain>
    </source>
</reference>
<dbReference type="RefSeq" id="XP_007388405.1">
    <property type="nucleotide sequence ID" value="XM_007388343.1"/>
</dbReference>
<protein>
    <submittedName>
        <fullName evidence="2">NAD(P)-binding protein</fullName>
    </submittedName>
</protein>
<dbReference type="OMA" id="FYRLGCA"/>
<dbReference type="KEGG" id="psq:PUNSTDRAFT_76673"/>
<gene>
    <name evidence="2" type="ORF">PUNSTDRAFT_76673</name>
</gene>
<dbReference type="PANTHER" id="PTHR43157">
    <property type="entry name" value="PHOSPHATIDYLINOSITOL-GLYCAN BIOSYNTHESIS CLASS F PROTEIN-RELATED"/>
    <property type="match status" value="1"/>
</dbReference>
<dbReference type="GeneID" id="18885664"/>
<evidence type="ECO:0000313" key="3">
    <source>
        <dbReference type="Proteomes" id="UP000054196"/>
    </source>
</evidence>
<dbReference type="InterPro" id="IPR036291">
    <property type="entry name" value="NAD(P)-bd_dom_sf"/>
</dbReference>
<name>R7S3B1_PUNST</name>
<dbReference type="HOGENOM" id="CLU_010194_44_4_1"/>
<sequence>MSFLVTFIDRQFVHNRPAEPTFSFEGQTVIVTGASSGLGLAASQKFIEHGASSVILACRGLPKAEAAADAIRKSTGCDASRVRVMHLDLSSYASVLEFATRVTEELPRLDVLLLNAGVTPFSWATTEGNEETVTTNVVSLALLALLLHPKLSQSAKEHGGYAHITVTGSEMYRYAKFEERDKAGKDGIFAALADEKRSNLSDRYNTSKLLALFVVKQIAALSPVAQSRVIVNSVCPSFCMSDLARGYGPLNPVTRGLMRVVARPTEVGARVLVYGAGAGPETHGAHLPDCKLIPTTALTEGDAGKELQQRVWEELRVKLEAVKPGVTNLS</sequence>
<dbReference type="PRINTS" id="PR00081">
    <property type="entry name" value="GDHRDH"/>
</dbReference>
<dbReference type="GO" id="GO:0016491">
    <property type="term" value="F:oxidoreductase activity"/>
    <property type="evidence" value="ECO:0007669"/>
    <property type="project" value="UniProtKB-KW"/>
</dbReference>
<proteinExistence type="predicted"/>